<accession>A0A7Y0LEZ6</accession>
<proteinExistence type="predicted"/>
<dbReference type="RefSeq" id="WP_169076376.1">
    <property type="nucleotide sequence ID" value="NZ_JABBXH010000006.1"/>
</dbReference>
<dbReference type="CDD" id="cd10918">
    <property type="entry name" value="CE4_NodB_like_5s_6s"/>
    <property type="match status" value="1"/>
</dbReference>
<dbReference type="Proteomes" id="UP000568664">
    <property type="component" value="Unassembled WGS sequence"/>
</dbReference>
<keyword evidence="2" id="KW-0732">Signal</keyword>
<dbReference type="PANTHER" id="PTHR34216">
    <property type="match status" value="1"/>
</dbReference>
<comment type="subcellular location">
    <subcellularLocation>
        <location evidence="1">Secreted</location>
    </subcellularLocation>
</comment>
<evidence type="ECO:0000256" key="2">
    <source>
        <dbReference type="ARBA" id="ARBA00022729"/>
    </source>
</evidence>
<feature type="domain" description="NodB homology" evidence="3">
    <location>
        <begin position="74"/>
        <end position="314"/>
    </location>
</feature>
<dbReference type="Gene3D" id="3.20.20.370">
    <property type="entry name" value="Glycoside hydrolase/deacetylase"/>
    <property type="match status" value="1"/>
</dbReference>
<evidence type="ECO:0000256" key="1">
    <source>
        <dbReference type="ARBA" id="ARBA00004613"/>
    </source>
</evidence>
<comment type="caution">
    <text evidence="4">The sequence shown here is derived from an EMBL/GenBank/DDBJ whole genome shotgun (WGS) entry which is preliminary data.</text>
</comment>
<sequence>MLHSICKLLGRLGSKNKLSILIYHQVLEQAEPMHPSEPDKVRFRWQMKLLRDHYNPLSLSQATRLLKEGNLPANSVCVTFDDGYLNNLEVALPILKEFDIPATVFVATRFSEGGNMWNDRLIDLVGNQTLSTIDLSVLNLSIENLGNWQARNQLVKKLIPMIKHKDYQERQRIVDRLYKANHVEESPAKMMTPAQVKELAEAGVEIGAHTVDHPILKSQTVNEQKQQIEESKQTIEEWIGQSVAGFAYPNGQPNNDYTEETVEQVKQASYNYAVSTRWGISTPESDMLQLNRFTPWDRTPTKFHLRLTRNQLGI</sequence>
<dbReference type="SUPFAM" id="SSF88713">
    <property type="entry name" value="Glycoside hydrolase/deacetylase"/>
    <property type="match status" value="1"/>
</dbReference>
<evidence type="ECO:0000259" key="3">
    <source>
        <dbReference type="PROSITE" id="PS51677"/>
    </source>
</evidence>
<gene>
    <name evidence="4" type="ORF">HII17_15960</name>
</gene>
<dbReference type="GO" id="GO:0005975">
    <property type="term" value="P:carbohydrate metabolic process"/>
    <property type="evidence" value="ECO:0007669"/>
    <property type="project" value="InterPro"/>
</dbReference>
<protein>
    <submittedName>
        <fullName evidence="4">Polysaccharide deacetylase family protein</fullName>
    </submittedName>
</protein>
<dbReference type="AlphaFoldDB" id="A0A7Y0LEZ6"/>
<dbReference type="Pfam" id="PF01522">
    <property type="entry name" value="Polysacc_deac_1"/>
    <property type="match status" value="1"/>
</dbReference>
<dbReference type="PANTHER" id="PTHR34216:SF3">
    <property type="entry name" value="POLY-BETA-1,6-N-ACETYL-D-GLUCOSAMINE N-DEACETYLASE"/>
    <property type="match status" value="1"/>
</dbReference>
<keyword evidence="5" id="KW-1185">Reference proteome</keyword>
<dbReference type="GO" id="GO:0016810">
    <property type="term" value="F:hydrolase activity, acting on carbon-nitrogen (but not peptide) bonds"/>
    <property type="evidence" value="ECO:0007669"/>
    <property type="project" value="InterPro"/>
</dbReference>
<dbReference type="EMBL" id="JABBXH010000006">
    <property type="protein sequence ID" value="NMP33053.1"/>
    <property type="molecule type" value="Genomic_DNA"/>
</dbReference>
<name>A0A7Y0LEZ6_9GAMM</name>
<dbReference type="InterPro" id="IPR051398">
    <property type="entry name" value="Polysacch_Deacetylase"/>
</dbReference>
<evidence type="ECO:0000313" key="5">
    <source>
        <dbReference type="Proteomes" id="UP000568664"/>
    </source>
</evidence>
<dbReference type="InterPro" id="IPR002509">
    <property type="entry name" value="NODB_dom"/>
</dbReference>
<evidence type="ECO:0000313" key="4">
    <source>
        <dbReference type="EMBL" id="NMP33053.1"/>
    </source>
</evidence>
<dbReference type="InterPro" id="IPR011330">
    <property type="entry name" value="Glyco_hydro/deAcase_b/a-brl"/>
</dbReference>
<dbReference type="PROSITE" id="PS51677">
    <property type="entry name" value="NODB"/>
    <property type="match status" value="1"/>
</dbReference>
<reference evidence="4 5" key="1">
    <citation type="submission" date="2020-04" db="EMBL/GenBank/DDBJ databases">
        <title>Thalassotalea sp. M1531, isolated from the surface of marine red alga.</title>
        <authorList>
            <person name="Pang L."/>
            <person name="Lu D.-C."/>
        </authorList>
    </citation>
    <scope>NUCLEOTIDE SEQUENCE [LARGE SCALE GENOMIC DNA]</scope>
    <source>
        <strain evidence="4 5">M1531</strain>
    </source>
</reference>
<organism evidence="4 5">
    <name type="scientific">Thalassotalea algicola</name>
    <dbReference type="NCBI Taxonomy" id="2716224"/>
    <lineage>
        <taxon>Bacteria</taxon>
        <taxon>Pseudomonadati</taxon>
        <taxon>Pseudomonadota</taxon>
        <taxon>Gammaproteobacteria</taxon>
        <taxon>Alteromonadales</taxon>
        <taxon>Colwelliaceae</taxon>
        <taxon>Thalassotalea</taxon>
    </lineage>
</organism>
<dbReference type="GO" id="GO:0005576">
    <property type="term" value="C:extracellular region"/>
    <property type="evidence" value="ECO:0007669"/>
    <property type="project" value="UniProtKB-SubCell"/>
</dbReference>